<feature type="domain" description="F-box" evidence="1">
    <location>
        <begin position="67"/>
        <end position="115"/>
    </location>
</feature>
<keyword evidence="3" id="KW-1185">Reference proteome</keyword>
<dbReference type="InterPro" id="IPR001810">
    <property type="entry name" value="F-box_dom"/>
</dbReference>
<dbReference type="InterPro" id="IPR053222">
    <property type="entry name" value="Zygotic_Embryogenesis-Asso"/>
</dbReference>
<dbReference type="WormBase" id="CBG14412">
    <property type="protein sequence ID" value="CBP39676"/>
    <property type="gene ID" value="WBGene00034924"/>
</dbReference>
<dbReference type="HOGENOM" id="CLU_028840_1_3_1"/>
<evidence type="ECO:0000313" key="2">
    <source>
        <dbReference type="EMBL" id="CAP32954.1"/>
    </source>
</evidence>
<evidence type="ECO:0000259" key="1">
    <source>
        <dbReference type="PROSITE" id="PS50181"/>
    </source>
</evidence>
<dbReference type="AlphaFoldDB" id="A8XJX8"/>
<dbReference type="Pfam" id="PF07735">
    <property type="entry name" value="FBA_2"/>
    <property type="match status" value="1"/>
</dbReference>
<reference evidence="2 3" key="2">
    <citation type="journal article" date="2011" name="PLoS Genet.">
        <title>Caenorhabditis briggsae recombinant inbred line genotypes reveal inter-strain incompatibility and the evolution of recombination.</title>
        <authorList>
            <person name="Ross J.A."/>
            <person name="Koboldt D.C."/>
            <person name="Staisch J.E."/>
            <person name="Chamberlin H.M."/>
            <person name="Gupta B.P."/>
            <person name="Miller R.D."/>
            <person name="Baird S.E."/>
            <person name="Haag E.S."/>
        </authorList>
    </citation>
    <scope>NUCLEOTIDE SEQUENCE [LARGE SCALE GENOMIC DNA]</scope>
    <source>
        <strain evidence="2 3">AF16</strain>
    </source>
</reference>
<protein>
    <submittedName>
        <fullName evidence="2">Protein CBG14412</fullName>
    </submittedName>
</protein>
<dbReference type="Proteomes" id="UP000008549">
    <property type="component" value="Unassembled WGS sequence"/>
</dbReference>
<reference evidence="2 3" key="1">
    <citation type="journal article" date="2003" name="PLoS Biol.">
        <title>The genome sequence of Caenorhabditis briggsae: a platform for comparative genomics.</title>
        <authorList>
            <person name="Stein L.D."/>
            <person name="Bao Z."/>
            <person name="Blasiar D."/>
            <person name="Blumenthal T."/>
            <person name="Brent M.R."/>
            <person name="Chen N."/>
            <person name="Chinwalla A."/>
            <person name="Clarke L."/>
            <person name="Clee C."/>
            <person name="Coghlan A."/>
            <person name="Coulson A."/>
            <person name="D'Eustachio P."/>
            <person name="Fitch D.H."/>
            <person name="Fulton L.A."/>
            <person name="Fulton R.E."/>
            <person name="Griffiths-Jones S."/>
            <person name="Harris T.W."/>
            <person name="Hillier L.W."/>
            <person name="Kamath R."/>
            <person name="Kuwabara P.E."/>
            <person name="Mardis E.R."/>
            <person name="Marra M.A."/>
            <person name="Miner T.L."/>
            <person name="Minx P."/>
            <person name="Mullikin J.C."/>
            <person name="Plumb R.W."/>
            <person name="Rogers J."/>
            <person name="Schein J.E."/>
            <person name="Sohrmann M."/>
            <person name="Spieth J."/>
            <person name="Stajich J.E."/>
            <person name="Wei C."/>
            <person name="Willey D."/>
            <person name="Wilson R.K."/>
            <person name="Durbin R."/>
            <person name="Waterston R.H."/>
        </authorList>
    </citation>
    <scope>NUCLEOTIDE SEQUENCE [LARGE SCALE GENOMIC DNA]</scope>
    <source>
        <strain evidence="2 3">AF16</strain>
    </source>
</reference>
<sequence>MWLNHLLLVSSPIDGHHNFHIDGVEMKHHPFDPFGSQELPQKMRNEKRKKEIHRREQVNRSIDQIMPIRLLSLPAKDLQYCVNLMNVGDLIAFSLCSKQTKNLVKSSNLEEIRTTARFGENDCIEFEILACQRRFNREIHKQITFYLHKNQWMRVDRGNGKEQWKFTRSYCIAHLMSILKTSMITYLDLIDLHQIPYLNTVKQIFPKFYALSIGRDCSDELTKMAILKLGPIAEEVEVNKIPVINDISQFLTLNLNFLLFKDEQRPLKLKLSDLLILNVRSIASVNTDITERELNRFLKLWMKGNHSFYCPENIELISNNAFKMDQVFKGIQYETVLEDHSFRLKRGDGKELRIITAGNIMFQFS</sequence>
<dbReference type="InterPro" id="IPR012885">
    <property type="entry name" value="F-box_Sdz-33"/>
</dbReference>
<dbReference type="InParanoid" id="A8XJX8"/>
<gene>
    <name evidence="2 4" type="ORF">CBG14412</name>
    <name evidence="2" type="ORF">CBG_14412</name>
</gene>
<dbReference type="OMA" id="DHICKIF"/>
<dbReference type="FunCoup" id="A8XJX8">
    <property type="interactions" value="2172"/>
</dbReference>
<dbReference type="CTD" id="8586511"/>
<dbReference type="PANTHER" id="PTHR22899:SF0">
    <property type="entry name" value="F-BOX ASSOCIATED DOMAIN-CONTAINING PROTEIN-RELATED"/>
    <property type="match status" value="1"/>
</dbReference>
<dbReference type="RefSeq" id="XP_002644515.1">
    <property type="nucleotide sequence ID" value="XM_002644469.1"/>
</dbReference>
<dbReference type="PROSITE" id="PS50181">
    <property type="entry name" value="FBOX"/>
    <property type="match status" value="1"/>
</dbReference>
<organism evidence="2 3">
    <name type="scientific">Caenorhabditis briggsae</name>
    <dbReference type="NCBI Taxonomy" id="6238"/>
    <lineage>
        <taxon>Eukaryota</taxon>
        <taxon>Metazoa</taxon>
        <taxon>Ecdysozoa</taxon>
        <taxon>Nematoda</taxon>
        <taxon>Chromadorea</taxon>
        <taxon>Rhabditida</taxon>
        <taxon>Rhabditina</taxon>
        <taxon>Rhabditomorpha</taxon>
        <taxon>Rhabditoidea</taxon>
        <taxon>Rhabditidae</taxon>
        <taxon>Peloderinae</taxon>
        <taxon>Caenorhabditis</taxon>
    </lineage>
</organism>
<evidence type="ECO:0000313" key="3">
    <source>
        <dbReference type="Proteomes" id="UP000008549"/>
    </source>
</evidence>
<name>A8XJX8_CAEBR</name>
<dbReference type="GeneID" id="8586511"/>
<dbReference type="KEGG" id="cbr:CBG_14412"/>
<dbReference type="PANTHER" id="PTHR22899">
    <property type="entry name" value="CYCLIN-RELATED F-BOX FAMILY"/>
    <property type="match status" value="1"/>
</dbReference>
<proteinExistence type="predicted"/>
<evidence type="ECO:0000313" key="4">
    <source>
        <dbReference type="WormBase" id="CBG14412"/>
    </source>
</evidence>
<dbReference type="EMBL" id="HE600983">
    <property type="protein sequence ID" value="CAP32954.1"/>
    <property type="molecule type" value="Genomic_DNA"/>
</dbReference>
<dbReference type="Pfam" id="PF00646">
    <property type="entry name" value="F-box"/>
    <property type="match status" value="1"/>
</dbReference>
<accession>A8XJX8</accession>